<evidence type="ECO:0000256" key="11">
    <source>
        <dbReference type="ARBA" id="ARBA00023667"/>
    </source>
</evidence>
<dbReference type="InterPro" id="IPR044021">
    <property type="entry name" value="CrtO"/>
</dbReference>
<evidence type="ECO:0000256" key="5">
    <source>
        <dbReference type="ARBA" id="ARBA00022729"/>
    </source>
</evidence>
<comment type="function">
    <text evidence="12">Catalyzes the acylation of glycosyl-4,4'-diaponeurosporenoate, i.e. the esterification of glucose at the C6'' position with the carboxyl group of the C(15) fatty acid 12-methyltetradecanoic acid, to yield staphyloxanthin. This is the last step in the biosynthesis of this orange pigment, present in most staphylococci strains.</text>
</comment>
<accession>A0A0J6CZ80</accession>
<evidence type="ECO:0000256" key="3">
    <source>
        <dbReference type="ARBA" id="ARBA00022679"/>
    </source>
</evidence>
<dbReference type="PATRIC" id="fig|157733.3.peg.2977"/>
<dbReference type="Proteomes" id="UP000035996">
    <property type="component" value="Unassembled WGS sequence"/>
</dbReference>
<proteinExistence type="inferred from homology"/>
<feature type="transmembrane region" description="Helical" evidence="13">
    <location>
        <begin position="103"/>
        <end position="120"/>
    </location>
</feature>
<keyword evidence="15" id="KW-1185">Reference proteome</keyword>
<evidence type="ECO:0000256" key="13">
    <source>
        <dbReference type="SAM" id="Phobius"/>
    </source>
</evidence>
<evidence type="ECO:0000256" key="6">
    <source>
        <dbReference type="ARBA" id="ARBA00022989"/>
    </source>
</evidence>
<evidence type="ECO:0000256" key="8">
    <source>
        <dbReference type="ARBA" id="ARBA00023315"/>
    </source>
</evidence>
<dbReference type="GO" id="GO:0005886">
    <property type="term" value="C:plasma membrane"/>
    <property type="evidence" value="ECO:0007669"/>
    <property type="project" value="UniProtKB-SubCell"/>
</dbReference>
<evidence type="ECO:0000256" key="9">
    <source>
        <dbReference type="ARBA" id="ARBA00023588"/>
    </source>
</evidence>
<comment type="caution">
    <text evidence="14">The sequence shown here is derived from an EMBL/GenBank/DDBJ whole genome shotgun (WGS) entry which is preliminary data.</text>
</comment>
<keyword evidence="6 13" id="KW-1133">Transmembrane helix</keyword>
<dbReference type="STRING" id="157733.AB986_03785"/>
<evidence type="ECO:0000256" key="10">
    <source>
        <dbReference type="ARBA" id="ARBA00023603"/>
    </source>
</evidence>
<keyword evidence="4 13" id="KW-0812">Transmembrane</keyword>
<evidence type="ECO:0000256" key="7">
    <source>
        <dbReference type="ARBA" id="ARBA00023136"/>
    </source>
</evidence>
<keyword evidence="3" id="KW-0808">Transferase</keyword>
<keyword evidence="7 13" id="KW-0472">Membrane</keyword>
<evidence type="ECO:0000256" key="2">
    <source>
        <dbReference type="ARBA" id="ARBA00022475"/>
    </source>
</evidence>
<organism evidence="14 15">
    <name type="scientific">Guptibacillus hwajinpoensis</name>
    <dbReference type="NCBI Taxonomy" id="208199"/>
    <lineage>
        <taxon>Bacteria</taxon>
        <taxon>Bacillati</taxon>
        <taxon>Bacillota</taxon>
        <taxon>Bacilli</taxon>
        <taxon>Bacillales</taxon>
        <taxon>Guptibacillaceae</taxon>
        <taxon>Guptibacillus</taxon>
    </lineage>
</organism>
<evidence type="ECO:0000313" key="15">
    <source>
        <dbReference type="Proteomes" id="UP000035996"/>
    </source>
</evidence>
<sequence>MSVQVIELSITLLIIVNILAWLIIHVVLSYICLRLPDSFYETEKSKTDLKKWEHGLYKTVGIRKWKTILPDGGGVFRGGFRKKELKTLSASYIRKFILETRRAELTHWILIPPAMLFFLWNPPLVGWVMVGYALLVNIPFIMIQRYNRYRFKPLLRKQMKREQYRGTYDESF</sequence>
<comment type="similarity">
    <text evidence="10">Belongs to the acyltransferase CrtO family.</text>
</comment>
<evidence type="ECO:0000313" key="14">
    <source>
        <dbReference type="EMBL" id="KMM38430.1"/>
    </source>
</evidence>
<reference evidence="14" key="1">
    <citation type="submission" date="2015-06" db="EMBL/GenBank/DDBJ databases">
        <authorList>
            <person name="Liu B."/>
            <person name="Wang J."/>
            <person name="Zhu Y."/>
            <person name="Liu G."/>
            <person name="Chen Q."/>
            <person name="Zheng C."/>
            <person name="Che J."/>
            <person name="Ge C."/>
            <person name="Shi H."/>
            <person name="Pan Z."/>
            <person name="Liu X."/>
        </authorList>
    </citation>
    <scope>NUCLEOTIDE SEQUENCE [LARGE SCALE GENOMIC DNA]</scope>
    <source>
        <strain evidence="14">DSM 16346</strain>
    </source>
</reference>
<evidence type="ECO:0000256" key="12">
    <source>
        <dbReference type="ARBA" id="ARBA00025324"/>
    </source>
</evidence>
<dbReference type="GO" id="GO:0016746">
    <property type="term" value="F:acyltransferase activity"/>
    <property type="evidence" value="ECO:0007669"/>
    <property type="project" value="UniProtKB-KW"/>
</dbReference>
<name>A0A0J6CZ80_9BACL</name>
<evidence type="ECO:0000256" key="1">
    <source>
        <dbReference type="ARBA" id="ARBA00004162"/>
    </source>
</evidence>
<keyword evidence="2" id="KW-1003">Cell membrane</keyword>
<keyword evidence="8" id="KW-0012">Acyltransferase</keyword>
<feature type="transmembrane region" description="Helical" evidence="13">
    <location>
        <begin position="126"/>
        <end position="143"/>
    </location>
</feature>
<feature type="transmembrane region" description="Helical" evidence="13">
    <location>
        <begin position="12"/>
        <end position="33"/>
    </location>
</feature>
<dbReference type="EMBL" id="LELK01000001">
    <property type="protein sequence ID" value="KMM38430.1"/>
    <property type="molecule type" value="Genomic_DNA"/>
</dbReference>
<protein>
    <recommendedName>
        <fullName evidence="11">Glycosyl-4,4'-diaponeurosporenoate acyltransferase</fullName>
    </recommendedName>
</protein>
<dbReference type="UniPathway" id="UPA00029">
    <property type="reaction ID" value="UER00560"/>
</dbReference>
<dbReference type="Pfam" id="PF18927">
    <property type="entry name" value="CrtO"/>
    <property type="match status" value="1"/>
</dbReference>
<keyword evidence="5" id="KW-0732">Signal</keyword>
<dbReference type="AlphaFoldDB" id="A0A0J6CZ80"/>
<gene>
    <name evidence="14" type="ORF">AB986_03785</name>
</gene>
<evidence type="ECO:0000256" key="4">
    <source>
        <dbReference type="ARBA" id="ARBA00022692"/>
    </source>
</evidence>
<comment type="subcellular location">
    <subcellularLocation>
        <location evidence="1">Cell membrane</location>
        <topology evidence="1">Single-pass membrane protein</topology>
    </subcellularLocation>
</comment>
<comment type="pathway">
    <text evidence="9">Carotenoid biosynthesis; staphyloxanthin biosynthesis; staphyloxanthin from farnesyl diphosphate: step 5/5.</text>
</comment>